<sequence length="57" mass="6242">MSEDKTILELSIDSTTKETRVVGFVYDDIGIEACKDGFCLPVGGVAYTVCEVKFYGK</sequence>
<proteinExistence type="predicted"/>
<comment type="caution">
    <text evidence="1">The sequence shown here is derived from an EMBL/GenBank/DDBJ whole genome shotgun (WGS) entry which is preliminary data.</text>
</comment>
<reference evidence="1" key="1">
    <citation type="journal article" date="2015" name="Nature">
        <title>Complex archaea that bridge the gap between prokaryotes and eukaryotes.</title>
        <authorList>
            <person name="Spang A."/>
            <person name="Saw J.H."/>
            <person name="Jorgensen S.L."/>
            <person name="Zaremba-Niedzwiedzka K."/>
            <person name="Martijn J."/>
            <person name="Lind A.E."/>
            <person name="van Eijk R."/>
            <person name="Schleper C."/>
            <person name="Guy L."/>
            <person name="Ettema T.J."/>
        </authorList>
    </citation>
    <scope>NUCLEOTIDE SEQUENCE</scope>
</reference>
<name>A0A0F9SII0_9ZZZZ</name>
<evidence type="ECO:0000313" key="1">
    <source>
        <dbReference type="EMBL" id="KKN36746.1"/>
    </source>
</evidence>
<dbReference type="AlphaFoldDB" id="A0A0F9SII0"/>
<organism evidence="1">
    <name type="scientific">marine sediment metagenome</name>
    <dbReference type="NCBI Taxonomy" id="412755"/>
    <lineage>
        <taxon>unclassified sequences</taxon>
        <taxon>metagenomes</taxon>
        <taxon>ecological metagenomes</taxon>
    </lineage>
</organism>
<protein>
    <submittedName>
        <fullName evidence="1">Uncharacterized protein</fullName>
    </submittedName>
</protein>
<accession>A0A0F9SII0</accession>
<dbReference type="EMBL" id="LAZR01001945">
    <property type="protein sequence ID" value="KKN36746.1"/>
    <property type="molecule type" value="Genomic_DNA"/>
</dbReference>
<gene>
    <name evidence="1" type="ORF">LCGC14_0770520</name>
</gene>